<keyword evidence="1" id="KW-0802">TPR repeat</keyword>
<name>A0ABQ2C3U2_9FLAO</name>
<dbReference type="Gene3D" id="1.25.40.10">
    <property type="entry name" value="Tetratricopeptide repeat domain"/>
    <property type="match status" value="1"/>
</dbReference>
<evidence type="ECO:0000313" key="4">
    <source>
        <dbReference type="Proteomes" id="UP000624701"/>
    </source>
</evidence>
<evidence type="ECO:0000256" key="1">
    <source>
        <dbReference type="PROSITE-ProRule" id="PRU00339"/>
    </source>
</evidence>
<dbReference type="Gene3D" id="2.40.50.1020">
    <property type="entry name" value="LytTr DNA-binding domain"/>
    <property type="match status" value="1"/>
</dbReference>
<proteinExistence type="predicted"/>
<protein>
    <recommendedName>
        <fullName evidence="2">HTH LytTR-type domain-containing protein</fullName>
    </recommendedName>
</protein>
<feature type="repeat" description="TPR" evidence="1">
    <location>
        <begin position="256"/>
        <end position="289"/>
    </location>
</feature>
<dbReference type="PANTHER" id="PTHR12558">
    <property type="entry name" value="CELL DIVISION CYCLE 16,23,27"/>
    <property type="match status" value="1"/>
</dbReference>
<evidence type="ECO:0000259" key="2">
    <source>
        <dbReference type="SMART" id="SM00850"/>
    </source>
</evidence>
<dbReference type="InterPro" id="IPR007492">
    <property type="entry name" value="LytTR_DNA-bd_dom"/>
</dbReference>
<keyword evidence="4" id="KW-1185">Reference proteome</keyword>
<sequence length="570" mass="66344">MTRRLAILKLQTKSTNIKFLVPIIQEVLISNISAEASFVVISKDSTNTSTEVSSDLKTIGKQLNTNYLITGGLSEKNSLIIVTLKYNDLKKDKERQVSFEVDKNDLFKLGELSLTHLKKMLNISNDDISIKVNAKIKNPEIHQLYVLGNYHFNRWTQGNVKLAVEYYEKVIHAEPDFAPAYLKLSKCLVYQAGRGYELPKNVYPQAREWVEKALEINPNSGEAIIDKNLIDFFYELDWTNIYNSIEKGLENYVDASEAYQQLSFFWYGLKEYDASLDALYSALEFDPISTSILNMIGDVQLSAKRYEDSEKTFLSILKMIPNDNSSLENLMYISALQDNERKAISYYNKLKKALPSSIEFTPRMGYFYGKFGMVKEAESYLKHFRDLSKKEPNRVHHNYYAQVYSGRNDWEKTMNHIERGWKARSGILFILTDPQLAPLYKWKRYQQLVSEIKLPQGVENNNYITLRTDIKETFRINLNTLLFLKAEDNYTRLYFFQNFRLEQKLVRATLKTVTPQLPEHFSRIHKSYILNMHQPFQLFGNAKTRYITQNQHDIEIPVSRSFDVSSLVIA</sequence>
<feature type="domain" description="HTH LytTR-type" evidence="2">
    <location>
        <begin position="471"/>
        <end position="569"/>
    </location>
</feature>
<dbReference type="PANTHER" id="PTHR12558:SF13">
    <property type="entry name" value="CELL DIVISION CYCLE PROTEIN 27 HOMOLOG"/>
    <property type="match status" value="1"/>
</dbReference>
<accession>A0ABQ2C3U2</accession>
<comment type="caution">
    <text evidence="3">The sequence shown here is derived from an EMBL/GenBank/DDBJ whole genome shotgun (WGS) entry which is preliminary data.</text>
</comment>
<dbReference type="SUPFAM" id="SSF48452">
    <property type="entry name" value="TPR-like"/>
    <property type="match status" value="1"/>
</dbReference>
<dbReference type="SMART" id="SM00028">
    <property type="entry name" value="TPR"/>
    <property type="match status" value="3"/>
</dbReference>
<dbReference type="Proteomes" id="UP000624701">
    <property type="component" value="Unassembled WGS sequence"/>
</dbReference>
<dbReference type="Pfam" id="PF04397">
    <property type="entry name" value="LytTR"/>
    <property type="match status" value="1"/>
</dbReference>
<dbReference type="SMART" id="SM00850">
    <property type="entry name" value="LytTR"/>
    <property type="match status" value="1"/>
</dbReference>
<dbReference type="InterPro" id="IPR011990">
    <property type="entry name" value="TPR-like_helical_dom_sf"/>
</dbReference>
<evidence type="ECO:0000313" key="3">
    <source>
        <dbReference type="EMBL" id="GGI58437.1"/>
    </source>
</evidence>
<dbReference type="PROSITE" id="PS50005">
    <property type="entry name" value="TPR"/>
    <property type="match status" value="1"/>
</dbReference>
<dbReference type="InterPro" id="IPR019734">
    <property type="entry name" value="TPR_rpt"/>
</dbReference>
<dbReference type="RefSeq" id="WP_188375338.1">
    <property type="nucleotide sequence ID" value="NZ_BMDQ01000005.1"/>
</dbReference>
<reference evidence="4" key="1">
    <citation type="journal article" date="2019" name="Int. J. Syst. Evol. Microbiol.">
        <title>The Global Catalogue of Microorganisms (GCM) 10K type strain sequencing project: providing services to taxonomists for standard genome sequencing and annotation.</title>
        <authorList>
            <consortium name="The Broad Institute Genomics Platform"/>
            <consortium name="The Broad Institute Genome Sequencing Center for Infectious Disease"/>
            <person name="Wu L."/>
            <person name="Ma J."/>
        </authorList>
    </citation>
    <scope>NUCLEOTIDE SEQUENCE [LARGE SCALE GENOMIC DNA]</scope>
    <source>
        <strain evidence="4">CCM 8681</strain>
    </source>
</reference>
<organism evidence="3 4">
    <name type="scientific">Winogradskyella haliclonae</name>
    <dbReference type="NCBI Taxonomy" id="2048558"/>
    <lineage>
        <taxon>Bacteria</taxon>
        <taxon>Pseudomonadati</taxon>
        <taxon>Bacteroidota</taxon>
        <taxon>Flavobacteriia</taxon>
        <taxon>Flavobacteriales</taxon>
        <taxon>Flavobacteriaceae</taxon>
        <taxon>Winogradskyella</taxon>
    </lineage>
</organism>
<gene>
    <name evidence="3" type="ORF">GCM10011444_27460</name>
</gene>
<dbReference type="EMBL" id="BMDQ01000005">
    <property type="protein sequence ID" value="GGI58437.1"/>
    <property type="molecule type" value="Genomic_DNA"/>
</dbReference>